<dbReference type="Pfam" id="PF00314">
    <property type="entry name" value="Thaumatin"/>
    <property type="match status" value="1"/>
</dbReference>
<evidence type="ECO:0000256" key="5">
    <source>
        <dbReference type="PIRSR" id="PIRSR002703-1"/>
    </source>
</evidence>
<feature type="disulfide bond" evidence="5">
    <location>
        <begin position="29"/>
        <end position="242"/>
    </location>
</feature>
<evidence type="ECO:0000313" key="7">
    <source>
        <dbReference type="Proteomes" id="UP000504609"/>
    </source>
</evidence>
<dbReference type="Gene3D" id="2.60.110.10">
    <property type="entry name" value="Thaumatin"/>
    <property type="match status" value="1"/>
</dbReference>
<evidence type="ECO:0000256" key="4">
    <source>
        <dbReference type="ARBA" id="ARBA00023157"/>
    </source>
</evidence>
<dbReference type="PROSITE" id="PS51367">
    <property type="entry name" value="THAUMATIN_2"/>
    <property type="match status" value="1"/>
</dbReference>
<organism evidence="7 8">
    <name type="scientific">Cucurbita moschata</name>
    <name type="common">Winter crookneck squash</name>
    <name type="synonym">Cucurbita pepo var. moschata</name>
    <dbReference type="NCBI Taxonomy" id="3662"/>
    <lineage>
        <taxon>Eukaryota</taxon>
        <taxon>Viridiplantae</taxon>
        <taxon>Streptophyta</taxon>
        <taxon>Embryophyta</taxon>
        <taxon>Tracheophyta</taxon>
        <taxon>Spermatophyta</taxon>
        <taxon>Magnoliopsida</taxon>
        <taxon>eudicotyledons</taxon>
        <taxon>Gunneridae</taxon>
        <taxon>Pentapetalae</taxon>
        <taxon>rosids</taxon>
        <taxon>fabids</taxon>
        <taxon>Cucurbitales</taxon>
        <taxon>Cucurbitaceae</taxon>
        <taxon>Cucurbiteae</taxon>
        <taxon>Cucurbita</taxon>
    </lineage>
</organism>
<dbReference type="InterPro" id="IPR001938">
    <property type="entry name" value="Thaumatin"/>
</dbReference>
<dbReference type="PIRSF" id="PIRSF002703">
    <property type="entry name" value="Thaumatin"/>
    <property type="match status" value="1"/>
</dbReference>
<proteinExistence type="inferred from homology"/>
<keyword evidence="3" id="KW-0964">Secreted</keyword>
<dbReference type="PRINTS" id="PR00347">
    <property type="entry name" value="THAUMATIN"/>
</dbReference>
<dbReference type="GeneID" id="111463784"/>
<feature type="disulfide bond" evidence="5">
    <location>
        <begin position="93"/>
        <end position="100"/>
    </location>
</feature>
<evidence type="ECO:0000256" key="1">
    <source>
        <dbReference type="ARBA" id="ARBA00004613"/>
    </source>
</evidence>
<dbReference type="FunFam" id="2.60.110.10:FF:000002">
    <property type="entry name" value="Thaumatin-like protein 1a"/>
    <property type="match status" value="1"/>
</dbReference>
<comment type="subcellular location">
    <subcellularLocation>
        <location evidence="1">Secreted</location>
    </subcellularLocation>
</comment>
<feature type="disulfide bond" evidence="5">
    <location>
        <begin position="153"/>
        <end position="214"/>
    </location>
</feature>
<feature type="chain" id="PRO_5027088464" evidence="6">
    <location>
        <begin position="21"/>
        <end position="243"/>
    </location>
</feature>
<keyword evidence="6" id="KW-0732">Signal</keyword>
<name>A0A6J1HI16_CUCMO</name>
<dbReference type="GO" id="GO:0005576">
    <property type="term" value="C:extracellular region"/>
    <property type="evidence" value="ECO:0007669"/>
    <property type="project" value="UniProtKB-SubCell"/>
</dbReference>
<feature type="signal peptide" evidence="6">
    <location>
        <begin position="1"/>
        <end position="20"/>
    </location>
</feature>
<feature type="disulfide bond" evidence="5">
    <location>
        <begin position="191"/>
        <end position="201"/>
    </location>
</feature>
<protein>
    <submittedName>
        <fullName evidence="8">Thaumatin-like protein 1b</fullName>
    </submittedName>
</protein>
<feature type="disulfide bond" evidence="5">
    <location>
        <begin position="78"/>
        <end position="88"/>
    </location>
</feature>
<keyword evidence="7" id="KW-1185">Reference proteome</keyword>
<feature type="disulfide bond" evidence="5">
    <location>
        <begin position="161"/>
        <end position="177"/>
    </location>
</feature>
<dbReference type="AlphaFoldDB" id="A0A6J1HI16"/>
<evidence type="ECO:0000256" key="3">
    <source>
        <dbReference type="ARBA" id="ARBA00022525"/>
    </source>
</evidence>
<feature type="disulfide bond" evidence="5">
    <location>
        <begin position="181"/>
        <end position="190"/>
    </location>
</feature>
<feature type="disulfide bond" evidence="5">
    <location>
        <begin position="148"/>
        <end position="231"/>
    </location>
</feature>
<comment type="similarity">
    <text evidence="2">Belongs to the thaumatin family.</text>
</comment>
<dbReference type="RefSeq" id="XP_022963455.1">
    <property type="nucleotide sequence ID" value="XM_023107687.1"/>
</dbReference>
<dbReference type="CDD" id="cd09218">
    <property type="entry name" value="TLP-PA"/>
    <property type="match status" value="1"/>
</dbReference>
<evidence type="ECO:0000313" key="8">
    <source>
        <dbReference type="RefSeq" id="XP_022963455.1"/>
    </source>
</evidence>
<dbReference type="KEGG" id="cmos:111463784"/>
<keyword evidence="4 5" id="KW-1015">Disulfide bond</keyword>
<dbReference type="SUPFAM" id="SSF49870">
    <property type="entry name" value="Osmotin, thaumatin-like protein"/>
    <property type="match status" value="1"/>
</dbReference>
<evidence type="ECO:0000256" key="6">
    <source>
        <dbReference type="SAM" id="SignalP"/>
    </source>
</evidence>
<gene>
    <name evidence="8" type="primary">LOC111463784</name>
</gene>
<reference evidence="8" key="1">
    <citation type="submission" date="2025-08" db="UniProtKB">
        <authorList>
            <consortium name="RefSeq"/>
        </authorList>
    </citation>
    <scope>IDENTIFICATION</scope>
    <source>
        <tissue evidence="8">Young leaves</tissue>
    </source>
</reference>
<accession>A0A6J1HI16</accession>
<sequence length="243" mass="25616">MALIQAIFFTLALLLSSAHAATIVVKNNCGHTIWPATLTSGSGQPQLAMTGFQLASTESQTLNVPTPWTGRIWARTRCFTDASSRFSCETGDCASGSRDCNGGGGIPPATLAEFTLAPNGGLDFYDISLVDGFNLPMSITTNGGTGQCVSPKCSADVNGVCPLHLQVRTANGIVIGCKSSCLASNLPKDCCTAEFNDPKVCQPSDSAKIFESQCPQAYSYAYDDENSTFTCSAEPNYEVTFCP</sequence>
<dbReference type="Proteomes" id="UP000504609">
    <property type="component" value="Unplaced"/>
</dbReference>
<evidence type="ECO:0000256" key="2">
    <source>
        <dbReference type="ARBA" id="ARBA00010607"/>
    </source>
</evidence>
<dbReference type="InterPro" id="IPR037176">
    <property type="entry name" value="Osmotin/thaumatin-like_sf"/>
</dbReference>
<dbReference type="PANTHER" id="PTHR31048">
    <property type="entry name" value="OS03G0233200 PROTEIN"/>
    <property type="match status" value="1"/>
</dbReference>
<dbReference type="SMART" id="SM00205">
    <property type="entry name" value="THN"/>
    <property type="match status" value="1"/>
</dbReference>